<dbReference type="Gene3D" id="1.20.58.300">
    <property type="entry name" value="FlgN-like"/>
    <property type="match status" value="1"/>
</dbReference>
<dbReference type="InterPro" id="IPR007809">
    <property type="entry name" value="FlgN-like"/>
</dbReference>
<sequence>MTQHHTFAQALEQAIELTGQLETLLLEETAALDGRDPERLQILVENKQRVIERIAGATASLQHFVEEAGQTFTPDGMDVFLRATNLAREERQTYTQQWKRLRALAASCELMNRTNAQAVERSRQRVATALKIIRGEEDNGSTYSAQGYSQSSTVLGRTLTQA</sequence>
<evidence type="ECO:0000256" key="2">
    <source>
        <dbReference type="ARBA" id="ARBA00007703"/>
    </source>
</evidence>
<organism evidence="4 5">
    <name type="scientific">Thiorhodovibrio winogradskyi</name>
    <dbReference type="NCBI Taxonomy" id="77007"/>
    <lineage>
        <taxon>Bacteria</taxon>
        <taxon>Pseudomonadati</taxon>
        <taxon>Pseudomonadota</taxon>
        <taxon>Gammaproteobacteria</taxon>
        <taxon>Chromatiales</taxon>
        <taxon>Chromatiaceae</taxon>
        <taxon>Thiorhodovibrio</taxon>
    </lineage>
</organism>
<reference evidence="4 5" key="1">
    <citation type="journal article" date="2023" name="Microorganisms">
        <title>Thiorhodovibrio frisius and Trv. litoralis spp. nov., Two Novel Members from a Clade of Fastidious Purple Sulfur Bacteria That Exhibit Unique Red-Shifted Light-Harvesting Capabilities.</title>
        <authorList>
            <person name="Methner A."/>
            <person name="Kuzyk S.B."/>
            <person name="Petersen J."/>
            <person name="Bauer S."/>
            <person name="Brinkmann H."/>
            <person name="Sichau K."/>
            <person name="Wanner G."/>
            <person name="Wolf J."/>
            <person name="Neumann-Schaal M."/>
            <person name="Henke P."/>
            <person name="Tank M."/>
            <person name="Sproer C."/>
            <person name="Bunk B."/>
            <person name="Overmann J."/>
        </authorList>
    </citation>
    <scope>NUCLEOTIDE SEQUENCE [LARGE SCALE GENOMIC DNA]</scope>
    <source>
        <strain evidence="4 5">DSM 6702</strain>
    </source>
</reference>
<evidence type="ECO:0000313" key="4">
    <source>
        <dbReference type="EMBL" id="WPL19771.1"/>
    </source>
</evidence>
<evidence type="ECO:0000256" key="1">
    <source>
        <dbReference type="ARBA" id="ARBA00002397"/>
    </source>
</evidence>
<dbReference type="InterPro" id="IPR036679">
    <property type="entry name" value="FlgN-like_sf"/>
</dbReference>
<keyword evidence="3" id="KW-1005">Bacterial flagellum biogenesis</keyword>
<dbReference type="RefSeq" id="WP_328985523.1">
    <property type="nucleotide sequence ID" value="NZ_CP121472.1"/>
</dbReference>
<evidence type="ECO:0000256" key="3">
    <source>
        <dbReference type="ARBA" id="ARBA00022795"/>
    </source>
</evidence>
<keyword evidence="5" id="KW-1185">Reference proteome</keyword>
<dbReference type="Pfam" id="PF05130">
    <property type="entry name" value="FlgN"/>
    <property type="match status" value="1"/>
</dbReference>
<dbReference type="SUPFAM" id="SSF140566">
    <property type="entry name" value="FlgN-like"/>
    <property type="match status" value="1"/>
</dbReference>
<protein>
    <submittedName>
        <fullName evidence="4">FlgN protein</fullName>
    </submittedName>
</protein>
<gene>
    <name evidence="4" type="ORF">Thiowin_04915</name>
</gene>
<comment type="function">
    <text evidence="1">Required for the efficient initiation of filament assembly.</text>
</comment>
<accession>A0ABZ0SK01</accession>
<comment type="similarity">
    <text evidence="2">Belongs to the FlgN family.</text>
</comment>
<name>A0ABZ0SK01_9GAMM</name>
<dbReference type="EMBL" id="CP121472">
    <property type="protein sequence ID" value="WPL19771.1"/>
    <property type="molecule type" value="Genomic_DNA"/>
</dbReference>
<evidence type="ECO:0000313" key="5">
    <source>
        <dbReference type="Proteomes" id="UP001432180"/>
    </source>
</evidence>
<proteinExistence type="inferred from homology"/>
<dbReference type="Proteomes" id="UP001432180">
    <property type="component" value="Chromosome"/>
</dbReference>